<reference evidence="1" key="1">
    <citation type="journal article" date="2020" name="Fungal Divers.">
        <title>Resolving the Mortierellaceae phylogeny through synthesis of multi-gene phylogenetics and phylogenomics.</title>
        <authorList>
            <person name="Vandepol N."/>
            <person name="Liber J."/>
            <person name="Desiro A."/>
            <person name="Na H."/>
            <person name="Kennedy M."/>
            <person name="Barry K."/>
            <person name="Grigoriev I.V."/>
            <person name="Miller A.N."/>
            <person name="O'Donnell K."/>
            <person name="Stajich J.E."/>
            <person name="Bonito G."/>
        </authorList>
    </citation>
    <scope>NUCLEOTIDE SEQUENCE</scope>
    <source>
        <strain evidence="1">MES-2147</strain>
    </source>
</reference>
<dbReference type="Proteomes" id="UP000749646">
    <property type="component" value="Unassembled WGS sequence"/>
</dbReference>
<accession>A0A9P6MJV2</accession>
<evidence type="ECO:0000313" key="2">
    <source>
        <dbReference type="Proteomes" id="UP000749646"/>
    </source>
</evidence>
<evidence type="ECO:0000313" key="1">
    <source>
        <dbReference type="EMBL" id="KAG0004655.1"/>
    </source>
</evidence>
<dbReference type="Gene3D" id="3.60.10.10">
    <property type="entry name" value="Endonuclease/exonuclease/phosphatase"/>
    <property type="match status" value="1"/>
</dbReference>
<organism evidence="1 2">
    <name type="scientific">Modicella reniformis</name>
    <dbReference type="NCBI Taxonomy" id="1440133"/>
    <lineage>
        <taxon>Eukaryota</taxon>
        <taxon>Fungi</taxon>
        <taxon>Fungi incertae sedis</taxon>
        <taxon>Mucoromycota</taxon>
        <taxon>Mortierellomycotina</taxon>
        <taxon>Mortierellomycetes</taxon>
        <taxon>Mortierellales</taxon>
        <taxon>Mortierellaceae</taxon>
        <taxon>Modicella</taxon>
    </lineage>
</organism>
<comment type="caution">
    <text evidence="1">The sequence shown here is derived from an EMBL/GenBank/DDBJ whole genome shotgun (WGS) entry which is preliminary data.</text>
</comment>
<dbReference type="InterPro" id="IPR050410">
    <property type="entry name" value="CCR4/nocturin_mRNA_transcr"/>
</dbReference>
<dbReference type="AlphaFoldDB" id="A0A9P6MJV2"/>
<dbReference type="SUPFAM" id="SSF56219">
    <property type="entry name" value="DNase I-like"/>
    <property type="match status" value="1"/>
</dbReference>
<protein>
    <recommendedName>
        <fullName evidence="3">Endonuclease/exonuclease/phosphatase domain-containing protein</fullName>
    </recommendedName>
</protein>
<dbReference type="PANTHER" id="PTHR12121">
    <property type="entry name" value="CARBON CATABOLITE REPRESSOR PROTEIN 4"/>
    <property type="match status" value="1"/>
</dbReference>
<sequence length="290" mass="33411">MSYNLLADSLVKENPQLYRMCNPRVLQWENRSLILLKELEKQESHTIDIYCFQELDQFDYDTLFKEKFAQWGYTGVYKKRNGDKYDGCAMFYRNQSVNLVSIATVDYHQNAFIDRDNIGIVGLFDIKQGTQVKRVCVATTHILFNPKRGMIKIAQLRMLLEKAKELIDNQKNDIPFKGVDVSTIPESHMSGQFKGKIPIGHWRSNITGFHEAFNQGNHLTVVTEEIAKKEVCDYIFYGHLKKVPDSQASPKLELVACLELPCKSLEDERGLPTDNFGSDHLSLVSKFRFT</sequence>
<dbReference type="GO" id="GO:0000175">
    <property type="term" value="F:3'-5'-RNA exonuclease activity"/>
    <property type="evidence" value="ECO:0007669"/>
    <property type="project" value="TreeGrafter"/>
</dbReference>
<evidence type="ECO:0008006" key="3">
    <source>
        <dbReference type="Google" id="ProtNLM"/>
    </source>
</evidence>
<dbReference type="EMBL" id="JAAAHW010000247">
    <property type="protein sequence ID" value="KAG0004655.1"/>
    <property type="molecule type" value="Genomic_DNA"/>
</dbReference>
<dbReference type="OrthoDB" id="428734at2759"/>
<keyword evidence="2" id="KW-1185">Reference proteome</keyword>
<name>A0A9P6MJV2_9FUNG</name>
<dbReference type="InterPro" id="IPR036691">
    <property type="entry name" value="Endo/exonu/phosph_ase_sf"/>
</dbReference>
<gene>
    <name evidence="1" type="ORF">BGZ65_012971</name>
</gene>
<dbReference type="PANTHER" id="PTHR12121:SF34">
    <property type="entry name" value="PROTEIN ANGEL"/>
    <property type="match status" value="1"/>
</dbReference>
<proteinExistence type="predicted"/>